<dbReference type="InterPro" id="IPR043129">
    <property type="entry name" value="ATPase_NBD"/>
</dbReference>
<dbReference type="Gene3D" id="3.30.420.40">
    <property type="match status" value="4"/>
</dbReference>
<dbReference type="PANTHER" id="PTHR11937">
    <property type="entry name" value="ACTIN"/>
    <property type="match status" value="1"/>
</dbReference>
<dbReference type="Proteomes" id="UP000037460">
    <property type="component" value="Unassembled WGS sequence"/>
</dbReference>
<gene>
    <name evidence="4" type="ORF">Ctob_002391</name>
</gene>
<evidence type="ECO:0000256" key="2">
    <source>
        <dbReference type="ARBA" id="ARBA00005665"/>
    </source>
</evidence>
<keyword evidence="5" id="KW-1185">Reference proteome</keyword>
<dbReference type="Pfam" id="PF00022">
    <property type="entry name" value="Actin"/>
    <property type="match status" value="1"/>
</dbReference>
<dbReference type="CDD" id="cd10210">
    <property type="entry name" value="ASKHA_NBD_Arp6"/>
    <property type="match status" value="1"/>
</dbReference>
<evidence type="ECO:0000256" key="1">
    <source>
        <dbReference type="ARBA" id="ARBA00004496"/>
    </source>
</evidence>
<comment type="similarity">
    <text evidence="2">Belongs to the actin family. ARP6 subfamily.</text>
</comment>
<dbReference type="OrthoDB" id="6220758at2759"/>
<dbReference type="GO" id="GO:0005634">
    <property type="term" value="C:nucleus"/>
    <property type="evidence" value="ECO:0007669"/>
    <property type="project" value="UniProtKB-ARBA"/>
</dbReference>
<reference evidence="5" key="1">
    <citation type="journal article" date="2015" name="PLoS Genet.">
        <title>Genome Sequence and Transcriptome Analyses of Chrysochromulina tobin: Metabolic Tools for Enhanced Algal Fitness in the Prominent Order Prymnesiales (Haptophyceae).</title>
        <authorList>
            <person name="Hovde B.T."/>
            <person name="Deodato C.R."/>
            <person name="Hunsperger H.M."/>
            <person name="Ryken S.A."/>
            <person name="Yost W."/>
            <person name="Jha R.K."/>
            <person name="Patterson J."/>
            <person name="Monnat R.J. Jr."/>
            <person name="Barlow S.B."/>
            <person name="Starkenburg S.R."/>
            <person name="Cattolico R.A."/>
        </authorList>
    </citation>
    <scope>NUCLEOTIDE SEQUENCE</scope>
    <source>
        <strain evidence="5">CCMP291</strain>
    </source>
</reference>
<organism evidence="4 5">
    <name type="scientific">Chrysochromulina tobinii</name>
    <dbReference type="NCBI Taxonomy" id="1460289"/>
    <lineage>
        <taxon>Eukaryota</taxon>
        <taxon>Haptista</taxon>
        <taxon>Haptophyta</taxon>
        <taxon>Prymnesiophyceae</taxon>
        <taxon>Prymnesiales</taxon>
        <taxon>Chrysochromulinaceae</taxon>
        <taxon>Chrysochromulina</taxon>
    </lineage>
</organism>
<evidence type="ECO:0000256" key="3">
    <source>
        <dbReference type="ARBA" id="ARBA00022490"/>
    </source>
</evidence>
<dbReference type="InterPro" id="IPR004000">
    <property type="entry name" value="Actin"/>
</dbReference>
<evidence type="ECO:0000313" key="4">
    <source>
        <dbReference type="EMBL" id="KOO26376.1"/>
    </source>
</evidence>
<proteinExistence type="inferred from homology"/>
<evidence type="ECO:0000313" key="5">
    <source>
        <dbReference type="Proteomes" id="UP000037460"/>
    </source>
</evidence>
<dbReference type="SUPFAM" id="SSF53067">
    <property type="entry name" value="Actin-like ATPase domain"/>
    <property type="match status" value="2"/>
</dbReference>
<accession>A0A0M0JID9</accession>
<name>A0A0M0JID9_9EUKA</name>
<dbReference type="Gene3D" id="3.90.640.10">
    <property type="entry name" value="Actin, Chain A, domain 4"/>
    <property type="match status" value="2"/>
</dbReference>
<dbReference type="EMBL" id="JWZX01002861">
    <property type="protein sequence ID" value="KOO26376.1"/>
    <property type="molecule type" value="Genomic_DNA"/>
</dbReference>
<keyword evidence="3" id="KW-0963">Cytoplasm</keyword>
<dbReference type="AlphaFoldDB" id="A0A0M0JID9"/>
<dbReference type="FunFam" id="3.90.640.10:FF:000014">
    <property type="entry name" value="Putative actin-related protein 6"/>
    <property type="match status" value="1"/>
</dbReference>
<sequence length="454" mass="49546">MPKQTVRIVIDNGGSTCKVGFAGQPDPVRLMTNGQAKSKSEHKVFVADQFDSCNDFSALQYRLSLERGCLVNWDTQAEVWARAFGPDVLRINPSECSLLLSETPLCPTAIQDTLDEMVFEHFGFDSYCTRQAPVLAALAMQQQQQQQQQKAQAQPTAAAAAAEDAGGASSARPATLVVDCGFSATHCVPIFGGVPLNFATKRLNVGGKMLTNHLKQIISYRSYNVMEETHLINDVKERLCYVSLDLPAELALTRFKGKKNTLRRDFIMPDYVNHFKGQIRDPNAPEPPKTAPEPPAAAAAAAAAATKKGTKTGAVAAEEQVLHLSNERISVPEILFRPSDIGLEQAGVAECVVQAVEACLPDLREALYSNVVVTGGSSRFPNFGERLQRELRALVPADMEIGLTHASDPLLATWRGGSLFASSEAYPSQTVTRAQYHEEGHALCRRRFLSQQCW</sequence>
<dbReference type="GO" id="GO:0005737">
    <property type="term" value="C:cytoplasm"/>
    <property type="evidence" value="ECO:0007669"/>
    <property type="project" value="UniProtKB-SubCell"/>
</dbReference>
<dbReference type="SMART" id="SM00268">
    <property type="entry name" value="ACTIN"/>
    <property type="match status" value="1"/>
</dbReference>
<protein>
    <submittedName>
        <fullName evidence="4">Actin-related protein 6</fullName>
    </submittedName>
</protein>
<comment type="subcellular location">
    <subcellularLocation>
        <location evidence="1">Cytoplasm</location>
    </subcellularLocation>
</comment>
<comment type="caution">
    <text evidence="4">The sequence shown here is derived from an EMBL/GenBank/DDBJ whole genome shotgun (WGS) entry which is preliminary data.</text>
</comment>